<dbReference type="InterPro" id="IPR023198">
    <property type="entry name" value="PGP-like_dom2"/>
</dbReference>
<organism evidence="5">
    <name type="scientific">marine metagenome</name>
    <dbReference type="NCBI Taxonomy" id="408172"/>
    <lineage>
        <taxon>unclassified sequences</taxon>
        <taxon>metagenomes</taxon>
        <taxon>ecological metagenomes</taxon>
    </lineage>
</organism>
<keyword evidence="2" id="KW-0479">Metal-binding</keyword>
<evidence type="ECO:0000313" key="5">
    <source>
        <dbReference type="EMBL" id="SVD28842.1"/>
    </source>
</evidence>
<dbReference type="SFLD" id="SFLDS00003">
    <property type="entry name" value="Haloacid_Dehalogenase"/>
    <property type="match status" value="1"/>
</dbReference>
<evidence type="ECO:0000256" key="2">
    <source>
        <dbReference type="ARBA" id="ARBA00022723"/>
    </source>
</evidence>
<feature type="non-terminal residue" evidence="5">
    <location>
        <position position="192"/>
    </location>
</feature>
<evidence type="ECO:0000256" key="3">
    <source>
        <dbReference type="ARBA" id="ARBA00022842"/>
    </source>
</evidence>
<dbReference type="InterPro" id="IPR036412">
    <property type="entry name" value="HAD-like_sf"/>
</dbReference>
<keyword evidence="4" id="KW-0119">Carbohydrate metabolism</keyword>
<dbReference type="InterPro" id="IPR051600">
    <property type="entry name" value="Beta-PGM-like"/>
</dbReference>
<gene>
    <name evidence="5" type="ORF">METZ01_LOCUS381696</name>
</gene>
<evidence type="ECO:0000256" key="4">
    <source>
        <dbReference type="ARBA" id="ARBA00023277"/>
    </source>
</evidence>
<dbReference type="PANTHER" id="PTHR46193">
    <property type="entry name" value="6-PHOSPHOGLUCONATE PHOSPHATASE"/>
    <property type="match status" value="1"/>
</dbReference>
<dbReference type="InterPro" id="IPR041492">
    <property type="entry name" value="HAD_2"/>
</dbReference>
<dbReference type="Gene3D" id="3.40.50.1000">
    <property type="entry name" value="HAD superfamily/HAD-like"/>
    <property type="match status" value="1"/>
</dbReference>
<dbReference type="AlphaFoldDB" id="A0A382U4E1"/>
<dbReference type="SFLD" id="SFLDG01129">
    <property type="entry name" value="C1.5:_HAD__Beta-PGM__Phosphata"/>
    <property type="match status" value="1"/>
</dbReference>
<comment type="cofactor">
    <cofactor evidence="1">
        <name>Mg(2+)</name>
        <dbReference type="ChEBI" id="CHEBI:18420"/>
    </cofactor>
</comment>
<keyword evidence="3" id="KW-0460">Magnesium</keyword>
<dbReference type="PANTHER" id="PTHR46193:SF18">
    <property type="entry name" value="HEXITOL PHOSPHATASE B"/>
    <property type="match status" value="1"/>
</dbReference>
<dbReference type="Gene3D" id="1.10.150.240">
    <property type="entry name" value="Putative phosphatase, domain 2"/>
    <property type="match status" value="1"/>
</dbReference>
<name>A0A382U4E1_9ZZZZ</name>
<sequence>MDRFDAVLFDMDGVIVDSEPIHEMSFLELWQEMGYGDNHGIHFPDYYGQSDRVVWESFIEKHQPSQTIGELIGLREKRLVQMLRDKQPIFDGVPKLVQCLAKQLPLAVASGSVHRIIDEVLAMRDLRRYFRCTASSEDVEKPKPAPDTFLLAARRLGVMSKKCCVIEDTVSGVLAGKAAGMTVLAITNTFKA</sequence>
<dbReference type="GO" id="GO:0003824">
    <property type="term" value="F:catalytic activity"/>
    <property type="evidence" value="ECO:0007669"/>
    <property type="project" value="UniProtKB-ARBA"/>
</dbReference>
<protein>
    <recommendedName>
        <fullName evidence="6">FCP1 homology domain-containing protein</fullName>
    </recommendedName>
</protein>
<proteinExistence type="predicted"/>
<reference evidence="5" key="1">
    <citation type="submission" date="2018-05" db="EMBL/GenBank/DDBJ databases">
        <authorList>
            <person name="Lanie J.A."/>
            <person name="Ng W.-L."/>
            <person name="Kazmierczak K.M."/>
            <person name="Andrzejewski T.M."/>
            <person name="Davidsen T.M."/>
            <person name="Wayne K.J."/>
            <person name="Tettelin H."/>
            <person name="Glass J.I."/>
            <person name="Rusch D."/>
            <person name="Podicherti R."/>
            <person name="Tsui H.-C.T."/>
            <person name="Winkler M.E."/>
        </authorList>
    </citation>
    <scope>NUCLEOTIDE SEQUENCE</scope>
</reference>
<dbReference type="SUPFAM" id="SSF56784">
    <property type="entry name" value="HAD-like"/>
    <property type="match status" value="1"/>
</dbReference>
<dbReference type="NCBIfam" id="TIGR01509">
    <property type="entry name" value="HAD-SF-IA-v3"/>
    <property type="match status" value="1"/>
</dbReference>
<dbReference type="EMBL" id="UINC01141231">
    <property type="protein sequence ID" value="SVD28842.1"/>
    <property type="molecule type" value="Genomic_DNA"/>
</dbReference>
<dbReference type="GO" id="GO:0046872">
    <property type="term" value="F:metal ion binding"/>
    <property type="evidence" value="ECO:0007669"/>
    <property type="project" value="UniProtKB-KW"/>
</dbReference>
<accession>A0A382U4E1</accession>
<dbReference type="Pfam" id="PF13419">
    <property type="entry name" value="HAD_2"/>
    <property type="match status" value="1"/>
</dbReference>
<evidence type="ECO:0000256" key="1">
    <source>
        <dbReference type="ARBA" id="ARBA00001946"/>
    </source>
</evidence>
<dbReference type="InterPro" id="IPR023214">
    <property type="entry name" value="HAD_sf"/>
</dbReference>
<evidence type="ECO:0008006" key="6">
    <source>
        <dbReference type="Google" id="ProtNLM"/>
    </source>
</evidence>
<dbReference type="InterPro" id="IPR006439">
    <property type="entry name" value="HAD-SF_hydro_IA"/>
</dbReference>